<name>A0A250J582_9BACT</name>
<accession>A0A250J582</accession>
<evidence type="ECO:0000313" key="2">
    <source>
        <dbReference type="Proteomes" id="UP000217257"/>
    </source>
</evidence>
<organism evidence="1 2">
    <name type="scientific">Cystobacter fuscus</name>
    <dbReference type="NCBI Taxonomy" id="43"/>
    <lineage>
        <taxon>Bacteria</taxon>
        <taxon>Pseudomonadati</taxon>
        <taxon>Myxococcota</taxon>
        <taxon>Myxococcia</taxon>
        <taxon>Myxococcales</taxon>
        <taxon>Cystobacterineae</taxon>
        <taxon>Archangiaceae</taxon>
        <taxon>Cystobacter</taxon>
    </lineage>
</organism>
<dbReference type="EMBL" id="CP022098">
    <property type="protein sequence ID" value="ATB38710.1"/>
    <property type="molecule type" value="Genomic_DNA"/>
</dbReference>
<sequence>MMLDEHREIQDSAPELFFRETMSGGLSLGATNPRQGAARGRRTPFTFHATILVDDVEAFIEKPEHSARLLAHASYSPLGQELLVKRGRFNLFRPGDAPGIRLMTYGLPFVSGERAYYLSGTKTVHDDHGWDLWRDTTRLSCQLHEGEDERGRIVGAGVLSLGLRDVLALVASMGSRLPEPMGLQARLRFGEFFLGSLWRLYAPKVLALWNEGAPSTPPPPRMESP</sequence>
<dbReference type="Proteomes" id="UP000217257">
    <property type="component" value="Chromosome"/>
</dbReference>
<evidence type="ECO:0000313" key="1">
    <source>
        <dbReference type="EMBL" id="ATB38710.1"/>
    </source>
</evidence>
<dbReference type="RefSeq" id="WP_095986849.1">
    <property type="nucleotide sequence ID" value="NZ_CP022098.1"/>
</dbReference>
<proteinExistence type="predicted"/>
<gene>
    <name evidence="1" type="ORF">CYFUS_004145</name>
</gene>
<protein>
    <submittedName>
        <fullName evidence="1">Patatin</fullName>
    </submittedName>
</protein>
<reference evidence="1 2" key="1">
    <citation type="submission" date="2017-06" db="EMBL/GenBank/DDBJ databases">
        <title>Sequencing and comparative analysis of myxobacterial genomes.</title>
        <authorList>
            <person name="Rupp O."/>
            <person name="Goesmann A."/>
            <person name="Sogaard-Andersen L."/>
        </authorList>
    </citation>
    <scope>NUCLEOTIDE SEQUENCE [LARGE SCALE GENOMIC DNA]</scope>
    <source>
        <strain evidence="1 2">DSM 52655</strain>
    </source>
</reference>
<dbReference type="KEGG" id="cfus:CYFUS_004145"/>
<dbReference type="AlphaFoldDB" id="A0A250J582"/>